<dbReference type="AlphaFoldDB" id="A0A2I0K0C3"/>
<keyword evidence="3" id="KW-1185">Reference proteome</keyword>
<dbReference type="Proteomes" id="UP000233551">
    <property type="component" value="Unassembled WGS sequence"/>
</dbReference>
<comment type="caution">
    <text evidence="2">The sequence shown here is derived from an EMBL/GenBank/DDBJ whole genome shotgun (WGS) entry which is preliminary data.</text>
</comment>
<evidence type="ECO:0000256" key="1">
    <source>
        <dbReference type="SAM" id="MobiDB-lite"/>
    </source>
</evidence>
<accession>A0A2I0K0C3</accession>
<protein>
    <submittedName>
        <fullName evidence="2">Uncharacterized protein</fullName>
    </submittedName>
</protein>
<name>A0A2I0K0C3_PUNGR</name>
<proteinExistence type="predicted"/>
<dbReference type="EMBL" id="PGOL01000990">
    <property type="protein sequence ID" value="PKI62014.1"/>
    <property type="molecule type" value="Genomic_DNA"/>
</dbReference>
<feature type="region of interest" description="Disordered" evidence="1">
    <location>
        <begin position="66"/>
        <end position="86"/>
    </location>
</feature>
<gene>
    <name evidence="2" type="ORF">CRG98_017600</name>
</gene>
<organism evidence="2 3">
    <name type="scientific">Punica granatum</name>
    <name type="common">Pomegranate</name>
    <dbReference type="NCBI Taxonomy" id="22663"/>
    <lineage>
        <taxon>Eukaryota</taxon>
        <taxon>Viridiplantae</taxon>
        <taxon>Streptophyta</taxon>
        <taxon>Embryophyta</taxon>
        <taxon>Tracheophyta</taxon>
        <taxon>Spermatophyta</taxon>
        <taxon>Magnoliopsida</taxon>
        <taxon>eudicotyledons</taxon>
        <taxon>Gunneridae</taxon>
        <taxon>Pentapetalae</taxon>
        <taxon>rosids</taxon>
        <taxon>malvids</taxon>
        <taxon>Myrtales</taxon>
        <taxon>Lythraceae</taxon>
        <taxon>Punica</taxon>
    </lineage>
</organism>
<sequence>MGRANETCTRTGCPLSFMALGVSYSLKPRVSVNHGITVMPLDSKTCDVRAQIEDRATRRSLRKTRVSRLEPPQIGPGLGSWPASIR</sequence>
<evidence type="ECO:0000313" key="3">
    <source>
        <dbReference type="Proteomes" id="UP000233551"/>
    </source>
</evidence>
<reference evidence="2 3" key="1">
    <citation type="submission" date="2017-11" db="EMBL/GenBank/DDBJ databases">
        <title>De-novo sequencing of pomegranate (Punica granatum L.) genome.</title>
        <authorList>
            <person name="Akparov Z."/>
            <person name="Amiraslanov A."/>
            <person name="Hajiyeva S."/>
            <person name="Abbasov M."/>
            <person name="Kaur K."/>
            <person name="Hamwieh A."/>
            <person name="Solovyev V."/>
            <person name="Salamov A."/>
            <person name="Braich B."/>
            <person name="Kosarev P."/>
            <person name="Mahmoud A."/>
            <person name="Hajiyev E."/>
            <person name="Babayeva S."/>
            <person name="Izzatullayeva V."/>
            <person name="Mammadov A."/>
            <person name="Mammadov A."/>
            <person name="Sharifova S."/>
            <person name="Ojaghi J."/>
            <person name="Eynullazada K."/>
            <person name="Bayramov B."/>
            <person name="Abdulazimova A."/>
            <person name="Shahmuradov I."/>
        </authorList>
    </citation>
    <scope>NUCLEOTIDE SEQUENCE [LARGE SCALE GENOMIC DNA]</scope>
    <source>
        <strain evidence="3">cv. AG2017</strain>
        <tissue evidence="2">Leaf</tissue>
    </source>
</reference>
<evidence type="ECO:0000313" key="2">
    <source>
        <dbReference type="EMBL" id="PKI62014.1"/>
    </source>
</evidence>